<dbReference type="RefSeq" id="WP_147060403.1">
    <property type="nucleotide sequence ID" value="NZ_CP042437.1"/>
</dbReference>
<gene>
    <name evidence="1" type="ORF">FSB76_30825</name>
</gene>
<sequence>MNKDISALITFQAATTIEHFEQIIALQNQNLYKSLTAEEQDQQGFVFAEHTVELLQQMASQIPQVIALHQNKVIGYNLAMTAAMEKQLPSLEPMFREFHKSQYQGKVLTAYKFFVGGQVCVDKNFRGLGLLSKLYNATANLVGDDYELCITEIAVRNINSLKVHQKMGFEIAGTHRDEFGDWYVVVWDIRGL</sequence>
<keyword evidence="2" id="KW-1185">Reference proteome</keyword>
<dbReference type="Proteomes" id="UP000321362">
    <property type="component" value="Chromosome"/>
</dbReference>
<dbReference type="Gene3D" id="3.40.630.30">
    <property type="match status" value="1"/>
</dbReference>
<organism evidence="1 2">
    <name type="scientific">Mucilaginibacter ginsenosidivorax</name>
    <dbReference type="NCBI Taxonomy" id="862126"/>
    <lineage>
        <taxon>Bacteria</taxon>
        <taxon>Pseudomonadati</taxon>
        <taxon>Bacteroidota</taxon>
        <taxon>Sphingobacteriia</taxon>
        <taxon>Sphingobacteriales</taxon>
        <taxon>Sphingobacteriaceae</taxon>
        <taxon>Mucilaginibacter</taxon>
    </lineage>
</organism>
<evidence type="ECO:0000313" key="2">
    <source>
        <dbReference type="Proteomes" id="UP000321362"/>
    </source>
</evidence>
<dbReference type="EMBL" id="CP042437">
    <property type="protein sequence ID" value="QEC80137.1"/>
    <property type="molecule type" value="Genomic_DNA"/>
</dbReference>
<dbReference type="InterPro" id="IPR016181">
    <property type="entry name" value="Acyl_CoA_acyltransferase"/>
</dbReference>
<evidence type="ECO:0000313" key="1">
    <source>
        <dbReference type="EMBL" id="QEC80137.1"/>
    </source>
</evidence>
<accession>A0A5B8W9L7</accession>
<dbReference type="OrthoDB" id="5109343at2"/>
<name>A0A5B8W9L7_9SPHI</name>
<protein>
    <submittedName>
        <fullName evidence="1">GNAT family N-acetyltransferase</fullName>
    </submittedName>
</protein>
<dbReference type="SUPFAM" id="SSF55729">
    <property type="entry name" value="Acyl-CoA N-acyltransferases (Nat)"/>
    <property type="match status" value="1"/>
</dbReference>
<reference evidence="1 2" key="1">
    <citation type="journal article" date="2013" name="J. Microbiol.">
        <title>Mucilaginibacter ginsenosidivorax sp. nov., with ginsenoside converting activity isolated from sediment.</title>
        <authorList>
            <person name="Kim J.K."/>
            <person name="Choi T.E."/>
            <person name="Liu Q.M."/>
            <person name="Park H.Y."/>
            <person name="Yi T.H."/>
            <person name="Yoon M.H."/>
            <person name="Kim S.C."/>
            <person name="Im W.T."/>
        </authorList>
    </citation>
    <scope>NUCLEOTIDE SEQUENCE [LARGE SCALE GENOMIC DNA]</scope>
    <source>
        <strain evidence="1 2">KHI28</strain>
    </source>
</reference>
<dbReference type="AlphaFoldDB" id="A0A5B8W9L7"/>
<dbReference type="GO" id="GO:0016740">
    <property type="term" value="F:transferase activity"/>
    <property type="evidence" value="ECO:0007669"/>
    <property type="project" value="UniProtKB-KW"/>
</dbReference>
<keyword evidence="1" id="KW-0808">Transferase</keyword>
<proteinExistence type="predicted"/>
<dbReference type="KEGG" id="mgk:FSB76_30825"/>